<evidence type="ECO:0000256" key="1">
    <source>
        <dbReference type="ARBA" id="ARBA00000085"/>
    </source>
</evidence>
<dbReference type="Gene3D" id="1.25.40.10">
    <property type="entry name" value="Tetratricopeptide repeat domain"/>
    <property type="match status" value="2"/>
</dbReference>
<evidence type="ECO:0000256" key="4">
    <source>
        <dbReference type="ARBA" id="ARBA00022679"/>
    </source>
</evidence>
<dbReference type="InterPro" id="IPR011495">
    <property type="entry name" value="Sig_transdc_His_kin_sub2_dim/P"/>
</dbReference>
<evidence type="ECO:0000256" key="8">
    <source>
        <dbReference type="SAM" id="Phobius"/>
    </source>
</evidence>
<keyword evidence="8" id="KW-1133">Transmembrane helix</keyword>
<dbReference type="SMART" id="SM00028">
    <property type="entry name" value="TPR"/>
    <property type="match status" value="4"/>
</dbReference>
<dbReference type="GO" id="GO:0005524">
    <property type="term" value="F:ATP binding"/>
    <property type="evidence" value="ECO:0007669"/>
    <property type="project" value="UniProtKB-KW"/>
</dbReference>
<evidence type="ECO:0000313" key="11">
    <source>
        <dbReference type="Proteomes" id="UP000808337"/>
    </source>
</evidence>
<dbReference type="GO" id="GO:0004673">
    <property type="term" value="F:protein histidine kinase activity"/>
    <property type="evidence" value="ECO:0007669"/>
    <property type="project" value="UniProtKB-EC"/>
</dbReference>
<dbReference type="PANTHER" id="PTHR41523">
    <property type="entry name" value="TWO-COMPONENT SYSTEM SENSOR PROTEIN"/>
    <property type="match status" value="1"/>
</dbReference>
<sequence length="589" mass="67022">MAPIVIFLFSFFSKEAGSDPHLKLLDSLQTLIRKEVGAGTNHFLAQAMAYDSIAQLSGDTLRMGKGKNFLGMYSYLTGNHEKAIEYYLAALPFFTAVRDTYFIGMMNNNIGAAYEYRKEPEQSISYYKTALASFTLLKDTLWMANVLNNIAIQLNVAERNKESLEHYLRAKALYTTLHDSSTMATLIPNMAECYRLLGQYTTAIDMENDYLNNYKKFHTTDVVSNAYAALGRSYLALNQLAEAKKYNDLSIKIRKENKFQYLLSNNYEVESGIFEKEGNYKQALISFKIFKASQDSMLNKQKDDRITQLTTEYDVKEKDQKISLLNTQNELNTLRIEKSNRQKLLYGIVALSFIICALALYYLLRLKSKTNKELAEKNDIILKALSEKDILLREIHHRVKNNLQMISALLYLHGKSVDDTSAQEALMESQNRVQSMAMIHQNLYQNDNLLGVSVKDYMDKLMNHLISSYNIEQDRIHINKVINIAHVDVDTVIPLALIINELISNALKYAFRDGRKGIIDIFFGERNGDIVLEVKDNGPGLPKNVNKDENGNFGFKLINILTERLGATWTTESVDGTKVTLVVPHKKAA</sequence>
<dbReference type="EC" id="2.7.13.3" evidence="2"/>
<dbReference type="Gene3D" id="3.30.565.10">
    <property type="entry name" value="Histidine kinase-like ATPase, C-terminal domain"/>
    <property type="match status" value="1"/>
</dbReference>
<dbReference type="InterPro" id="IPR019734">
    <property type="entry name" value="TPR_rpt"/>
</dbReference>
<keyword evidence="8" id="KW-0472">Membrane</keyword>
<dbReference type="EMBL" id="JADKGY010000032">
    <property type="protein sequence ID" value="MBK9985069.1"/>
    <property type="molecule type" value="Genomic_DNA"/>
</dbReference>
<dbReference type="Proteomes" id="UP000808337">
    <property type="component" value="Unassembled WGS sequence"/>
</dbReference>
<dbReference type="Pfam" id="PF07568">
    <property type="entry name" value="HisKA_2"/>
    <property type="match status" value="1"/>
</dbReference>
<comment type="caution">
    <text evidence="10">The sequence shown here is derived from an EMBL/GenBank/DDBJ whole genome shotgun (WGS) entry which is preliminary data.</text>
</comment>
<proteinExistence type="predicted"/>
<evidence type="ECO:0000313" key="10">
    <source>
        <dbReference type="EMBL" id="MBK9985069.1"/>
    </source>
</evidence>
<dbReference type="SUPFAM" id="SSF48452">
    <property type="entry name" value="TPR-like"/>
    <property type="match status" value="1"/>
</dbReference>
<dbReference type="InterPro" id="IPR003594">
    <property type="entry name" value="HATPase_dom"/>
</dbReference>
<dbReference type="Pfam" id="PF13424">
    <property type="entry name" value="TPR_12"/>
    <property type="match status" value="1"/>
</dbReference>
<evidence type="ECO:0000259" key="9">
    <source>
        <dbReference type="SMART" id="SM00387"/>
    </source>
</evidence>
<dbReference type="Pfam" id="PF13181">
    <property type="entry name" value="TPR_8"/>
    <property type="match status" value="1"/>
</dbReference>
<dbReference type="SMART" id="SM00387">
    <property type="entry name" value="HATPase_c"/>
    <property type="match status" value="1"/>
</dbReference>
<dbReference type="Gene3D" id="3.30.450.20">
    <property type="entry name" value="PAS domain"/>
    <property type="match status" value="1"/>
</dbReference>
<evidence type="ECO:0000256" key="6">
    <source>
        <dbReference type="ARBA" id="ARBA00022777"/>
    </source>
</evidence>
<organism evidence="10 11">
    <name type="scientific">Candidatus Opimibacter skivensis</name>
    <dbReference type="NCBI Taxonomy" id="2982028"/>
    <lineage>
        <taxon>Bacteria</taxon>
        <taxon>Pseudomonadati</taxon>
        <taxon>Bacteroidota</taxon>
        <taxon>Saprospiria</taxon>
        <taxon>Saprospirales</taxon>
        <taxon>Saprospiraceae</taxon>
        <taxon>Candidatus Opimibacter</taxon>
    </lineage>
</organism>
<feature type="domain" description="Histidine kinase/HSP90-like ATPase" evidence="9">
    <location>
        <begin position="490"/>
        <end position="587"/>
    </location>
</feature>
<keyword evidence="5" id="KW-0547">Nucleotide-binding</keyword>
<keyword evidence="7" id="KW-0067">ATP-binding</keyword>
<dbReference type="SUPFAM" id="SSF55874">
    <property type="entry name" value="ATPase domain of HSP90 chaperone/DNA topoisomerase II/histidine kinase"/>
    <property type="match status" value="1"/>
</dbReference>
<dbReference type="InterPro" id="IPR036890">
    <property type="entry name" value="HATPase_C_sf"/>
</dbReference>
<dbReference type="Pfam" id="PF02518">
    <property type="entry name" value="HATPase_c"/>
    <property type="match status" value="1"/>
</dbReference>
<name>A0A9D7T2D5_9BACT</name>
<dbReference type="InterPro" id="IPR011990">
    <property type="entry name" value="TPR-like_helical_dom_sf"/>
</dbReference>
<keyword evidence="8" id="KW-0812">Transmembrane</keyword>
<evidence type="ECO:0000256" key="7">
    <source>
        <dbReference type="ARBA" id="ARBA00022840"/>
    </source>
</evidence>
<feature type="transmembrane region" description="Helical" evidence="8">
    <location>
        <begin position="344"/>
        <end position="364"/>
    </location>
</feature>
<gene>
    <name evidence="10" type="ORF">IPP15_22370</name>
</gene>
<protein>
    <recommendedName>
        <fullName evidence="2">histidine kinase</fullName>
        <ecNumber evidence="2">2.7.13.3</ecNumber>
    </recommendedName>
</protein>
<dbReference type="PANTHER" id="PTHR41523:SF8">
    <property type="entry name" value="ETHYLENE RESPONSE SENSOR PROTEIN"/>
    <property type="match status" value="1"/>
</dbReference>
<keyword evidence="3" id="KW-0597">Phosphoprotein</keyword>
<comment type="catalytic activity">
    <reaction evidence="1">
        <text>ATP + protein L-histidine = ADP + protein N-phospho-L-histidine.</text>
        <dbReference type="EC" id="2.7.13.3"/>
    </reaction>
</comment>
<reference evidence="10 11" key="1">
    <citation type="submission" date="2020-10" db="EMBL/GenBank/DDBJ databases">
        <title>Connecting structure to function with the recovery of over 1000 high-quality activated sludge metagenome-assembled genomes encoding full-length rRNA genes using long-read sequencing.</title>
        <authorList>
            <person name="Singleton C.M."/>
            <person name="Petriglieri F."/>
            <person name="Kristensen J.M."/>
            <person name="Kirkegaard R.H."/>
            <person name="Michaelsen T.Y."/>
            <person name="Andersen M.H."/>
            <person name="Karst S.M."/>
            <person name="Dueholm M.S."/>
            <person name="Nielsen P.H."/>
            <person name="Albertsen M."/>
        </authorList>
    </citation>
    <scope>NUCLEOTIDE SEQUENCE [LARGE SCALE GENOMIC DNA]</scope>
    <source>
        <strain evidence="10">Ribe_18-Q3-R11-54_MAXAC.273</strain>
    </source>
</reference>
<evidence type="ECO:0000256" key="2">
    <source>
        <dbReference type="ARBA" id="ARBA00012438"/>
    </source>
</evidence>
<accession>A0A9D7T2D5</accession>
<evidence type="ECO:0000256" key="3">
    <source>
        <dbReference type="ARBA" id="ARBA00022553"/>
    </source>
</evidence>
<keyword evidence="4" id="KW-0808">Transferase</keyword>
<dbReference type="AlphaFoldDB" id="A0A9D7T2D5"/>
<evidence type="ECO:0000256" key="5">
    <source>
        <dbReference type="ARBA" id="ARBA00022741"/>
    </source>
</evidence>
<keyword evidence="6" id="KW-0418">Kinase</keyword>